<dbReference type="Proteomes" id="UP000625711">
    <property type="component" value="Unassembled WGS sequence"/>
</dbReference>
<protein>
    <submittedName>
        <fullName evidence="2">Uncharacterized protein</fullName>
    </submittedName>
</protein>
<evidence type="ECO:0000313" key="3">
    <source>
        <dbReference type="Proteomes" id="UP000625711"/>
    </source>
</evidence>
<evidence type="ECO:0000313" key="2">
    <source>
        <dbReference type="EMBL" id="KAF7281849.1"/>
    </source>
</evidence>
<reference evidence="2" key="1">
    <citation type="submission" date="2020-08" db="EMBL/GenBank/DDBJ databases">
        <title>Genome sequencing and assembly of the red palm weevil Rhynchophorus ferrugineus.</title>
        <authorList>
            <person name="Dias G.B."/>
            <person name="Bergman C.M."/>
            <person name="Manee M."/>
        </authorList>
    </citation>
    <scope>NUCLEOTIDE SEQUENCE</scope>
    <source>
        <strain evidence="2">AA-2017</strain>
        <tissue evidence="2">Whole larva</tissue>
    </source>
</reference>
<organism evidence="2 3">
    <name type="scientific">Rhynchophorus ferrugineus</name>
    <name type="common">Red palm weevil</name>
    <name type="synonym">Curculio ferrugineus</name>
    <dbReference type="NCBI Taxonomy" id="354439"/>
    <lineage>
        <taxon>Eukaryota</taxon>
        <taxon>Metazoa</taxon>
        <taxon>Ecdysozoa</taxon>
        <taxon>Arthropoda</taxon>
        <taxon>Hexapoda</taxon>
        <taxon>Insecta</taxon>
        <taxon>Pterygota</taxon>
        <taxon>Neoptera</taxon>
        <taxon>Endopterygota</taxon>
        <taxon>Coleoptera</taxon>
        <taxon>Polyphaga</taxon>
        <taxon>Cucujiformia</taxon>
        <taxon>Curculionidae</taxon>
        <taxon>Dryophthorinae</taxon>
        <taxon>Rhynchophorus</taxon>
    </lineage>
</organism>
<dbReference type="OrthoDB" id="10603989at2759"/>
<feature type="chain" id="PRO_5032434208" evidence="1">
    <location>
        <begin position="25"/>
        <end position="670"/>
    </location>
</feature>
<dbReference type="EMBL" id="JAACXV010000218">
    <property type="protein sequence ID" value="KAF7281849.1"/>
    <property type="molecule type" value="Genomic_DNA"/>
</dbReference>
<comment type="caution">
    <text evidence="2">The sequence shown here is derived from an EMBL/GenBank/DDBJ whole genome shotgun (WGS) entry which is preliminary data.</text>
</comment>
<dbReference type="AlphaFoldDB" id="A0A834MKL9"/>
<proteinExistence type="predicted"/>
<sequence length="670" mass="71906">MNQKRYSVLLCALLASSFYHEICAKTIAKRSLGYGPPNVIVGKPAVAQVGQVVQIEQAPQVAQVAQVSQAQAIGVNSAAAANQQISTSYSSSSSHSESSSYSVSQSYSASESASAAYNAAAAGYATGYGGVYQPVIDGNLKLYSNPASNYMALYNSGSNSAAVFNINSNQVALLNGNAGYGSVLDLGASSGSYFTYEQSSTAAWQAQTTSFESYFNNLNNFNVFSGINGAVSYSSASASSVVQKSISTVVSDLWGRSGIDFDVNYQRSIDYTMALSSQFITTVKGFNGLPAILGTEPVTLGYDYPGFVNALQGFGILVNSLPSGFDTIRSADYSINYHNIFGATNGVEALTQYLYQINPHYDLGVYTSILNNPQNLFNLMVKLGGNVNWGTTGALKIILGLTSLDASNDSLYELLTVITEFSAATTYGLNSRLDLMLTELQNLLFFNKQKNYGAAFSGLSNCINGFRDRSLIINKINVVEIIDLLIDGVRKGPDYSMPLIASLLFKVRNVIDINVSVPALVVSLLLDLNNPLGLDVVKNFGWNLDIAPQAGNILPQFINVDHIAPLINSSPYSLLTGLPVVSNVMGYINDAFAKVAPAYDINFSLKSILNQNKYFPDLLNGVFRQVGFVLFPASRPVLSSVQNIAKYTTSLESVCGLTNSDYAFFNGPYY</sequence>
<gene>
    <name evidence="2" type="ORF">GWI33_004178</name>
</gene>
<keyword evidence="1" id="KW-0732">Signal</keyword>
<evidence type="ECO:0000256" key="1">
    <source>
        <dbReference type="SAM" id="SignalP"/>
    </source>
</evidence>
<accession>A0A834MKL9</accession>
<feature type="signal peptide" evidence="1">
    <location>
        <begin position="1"/>
        <end position="24"/>
    </location>
</feature>
<name>A0A834MKL9_RHYFE</name>
<keyword evidence="3" id="KW-1185">Reference proteome</keyword>